<comment type="caution">
    <text evidence="23">The sequence shown here is derived from an EMBL/GenBank/DDBJ whole genome shotgun (WGS) entry which is preliminary data.</text>
</comment>
<dbReference type="PANTHER" id="PTHR24416:SF136">
    <property type="entry name" value="BDNF_NT-3 GROWTH FACTORS RECEPTOR"/>
    <property type="match status" value="1"/>
</dbReference>
<evidence type="ECO:0000256" key="19">
    <source>
        <dbReference type="ARBA" id="ARBA00051243"/>
    </source>
</evidence>
<evidence type="ECO:0000256" key="11">
    <source>
        <dbReference type="ARBA" id="ARBA00022782"/>
    </source>
</evidence>
<dbReference type="Proteomes" id="UP000700334">
    <property type="component" value="Unassembled WGS sequence"/>
</dbReference>
<evidence type="ECO:0000256" key="2">
    <source>
        <dbReference type="ARBA" id="ARBA00022473"/>
    </source>
</evidence>
<dbReference type="InterPro" id="IPR008266">
    <property type="entry name" value="Tyr_kinase_AS"/>
</dbReference>
<dbReference type="GO" id="GO:0051897">
    <property type="term" value="P:positive regulation of phosphatidylinositol 3-kinase/protein kinase B signal transduction"/>
    <property type="evidence" value="ECO:0007669"/>
    <property type="project" value="TreeGrafter"/>
</dbReference>
<dbReference type="InterPro" id="IPR011009">
    <property type="entry name" value="Kinase-like_dom_sf"/>
</dbReference>
<dbReference type="FunFam" id="1.10.510.10:FF:000667">
    <property type="entry name" value="Tyrosine-protein kinase receptor"/>
    <property type="match status" value="1"/>
</dbReference>
<dbReference type="GO" id="GO:0045202">
    <property type="term" value="C:synapse"/>
    <property type="evidence" value="ECO:0007669"/>
    <property type="project" value="GOC"/>
</dbReference>
<dbReference type="EC" id="2.7.10.1" evidence="21"/>
<evidence type="ECO:0000256" key="21">
    <source>
        <dbReference type="RuleBase" id="RU000312"/>
    </source>
</evidence>
<keyword evidence="5" id="KW-0808">Transferase</keyword>
<dbReference type="InterPro" id="IPR001245">
    <property type="entry name" value="Ser-Thr/Tyr_kinase_cat_dom"/>
</dbReference>
<keyword evidence="17 21" id="KW-0675">Receptor</keyword>
<dbReference type="InterPro" id="IPR050122">
    <property type="entry name" value="RTK"/>
</dbReference>
<dbReference type="SMART" id="SM00219">
    <property type="entry name" value="TyrKc"/>
    <property type="match status" value="1"/>
</dbReference>
<evidence type="ECO:0000256" key="5">
    <source>
        <dbReference type="ARBA" id="ARBA00022679"/>
    </source>
</evidence>
<keyword evidence="15" id="KW-0472">Membrane</keyword>
<evidence type="ECO:0000256" key="17">
    <source>
        <dbReference type="ARBA" id="ARBA00023170"/>
    </source>
</evidence>
<dbReference type="Pfam" id="PF07714">
    <property type="entry name" value="PK_Tyr_Ser-Thr"/>
    <property type="match status" value="1"/>
</dbReference>
<dbReference type="GO" id="GO:0005524">
    <property type="term" value="F:ATP binding"/>
    <property type="evidence" value="ECO:0007669"/>
    <property type="project" value="UniProtKB-UniRule"/>
</dbReference>
<dbReference type="PANTHER" id="PTHR24416">
    <property type="entry name" value="TYROSINE-PROTEIN KINASE RECEPTOR"/>
    <property type="match status" value="1"/>
</dbReference>
<evidence type="ECO:0000256" key="7">
    <source>
        <dbReference type="ARBA" id="ARBA00022729"/>
    </source>
</evidence>
<dbReference type="FunFam" id="3.30.200.20:FF:000033">
    <property type="entry name" value="Tyrosine-protein kinase receptor"/>
    <property type="match status" value="1"/>
</dbReference>
<dbReference type="PROSITE" id="PS00239">
    <property type="entry name" value="RECEPTOR_TYR_KIN_II"/>
    <property type="match status" value="1"/>
</dbReference>
<keyword evidence="6 21" id="KW-0812">Transmembrane</keyword>
<protein>
    <recommendedName>
        <fullName evidence="21">Tyrosine-protein kinase receptor</fullName>
        <ecNumber evidence="21">2.7.10.1</ecNumber>
    </recommendedName>
</protein>
<evidence type="ECO:0000256" key="10">
    <source>
        <dbReference type="ARBA" id="ARBA00022777"/>
    </source>
</evidence>
<evidence type="ECO:0000313" key="23">
    <source>
        <dbReference type="EMBL" id="KAG8512195.1"/>
    </source>
</evidence>
<keyword evidence="7" id="KW-0732">Signal</keyword>
<evidence type="ECO:0000259" key="22">
    <source>
        <dbReference type="PROSITE" id="PS50011"/>
    </source>
</evidence>
<keyword evidence="10" id="KW-0418">Kinase</keyword>
<dbReference type="GO" id="GO:0043235">
    <property type="term" value="C:receptor complex"/>
    <property type="evidence" value="ECO:0007669"/>
    <property type="project" value="TreeGrafter"/>
</dbReference>
<evidence type="ECO:0000256" key="18">
    <source>
        <dbReference type="ARBA" id="ARBA00023180"/>
    </source>
</evidence>
<dbReference type="Gene3D" id="1.10.510.10">
    <property type="entry name" value="Transferase(Phosphotransferase) domain 1"/>
    <property type="match status" value="1"/>
</dbReference>
<keyword evidence="4" id="KW-0433">Leucine-rich repeat</keyword>
<dbReference type="PROSITE" id="PS50011">
    <property type="entry name" value="PROTEIN_KINASE_DOM"/>
    <property type="match status" value="1"/>
</dbReference>
<dbReference type="InterPro" id="IPR002011">
    <property type="entry name" value="Tyr_kinase_rcpt_2_CS"/>
</dbReference>
<evidence type="ECO:0000256" key="1">
    <source>
        <dbReference type="ARBA" id="ARBA00004479"/>
    </source>
</evidence>
<dbReference type="PROSITE" id="PS00107">
    <property type="entry name" value="PROTEIN_KINASE_ATP"/>
    <property type="match status" value="1"/>
</dbReference>
<evidence type="ECO:0000256" key="14">
    <source>
        <dbReference type="ARBA" id="ARBA00022989"/>
    </source>
</evidence>
<organism evidence="23 24">
    <name type="scientific">Galemys pyrenaicus</name>
    <name type="common">Iberian desman</name>
    <name type="synonym">Pyrenean desman</name>
    <dbReference type="NCBI Taxonomy" id="202257"/>
    <lineage>
        <taxon>Eukaryota</taxon>
        <taxon>Metazoa</taxon>
        <taxon>Chordata</taxon>
        <taxon>Craniata</taxon>
        <taxon>Vertebrata</taxon>
        <taxon>Euteleostomi</taxon>
        <taxon>Mammalia</taxon>
        <taxon>Eutheria</taxon>
        <taxon>Laurasiatheria</taxon>
        <taxon>Eulipotyphla</taxon>
        <taxon>Talpidae</taxon>
        <taxon>Galemys</taxon>
    </lineage>
</organism>
<dbReference type="PROSITE" id="PS00109">
    <property type="entry name" value="PROTEIN_KINASE_TYR"/>
    <property type="match status" value="1"/>
</dbReference>
<keyword evidence="9 20" id="KW-0547">Nucleotide-binding</keyword>
<dbReference type="PRINTS" id="PR00109">
    <property type="entry name" value="TYRKINASE"/>
</dbReference>
<comment type="subcellular location">
    <subcellularLocation>
        <location evidence="1">Membrane</location>
        <topology evidence="1">Single-pass type I membrane protein</topology>
    </subcellularLocation>
</comment>
<keyword evidence="24" id="KW-1185">Reference proteome</keyword>
<comment type="similarity">
    <text evidence="21">Belongs to the protein kinase superfamily. Tyr protein kinase family. Insulin receptor subfamily.</text>
</comment>
<dbReference type="GO" id="GO:0010976">
    <property type="term" value="P:positive regulation of neuron projection development"/>
    <property type="evidence" value="ECO:0007669"/>
    <property type="project" value="TreeGrafter"/>
</dbReference>
<dbReference type="GO" id="GO:0030154">
    <property type="term" value="P:cell differentiation"/>
    <property type="evidence" value="ECO:0007669"/>
    <property type="project" value="UniProtKB-KW"/>
</dbReference>
<comment type="catalytic activity">
    <reaction evidence="19 21">
        <text>L-tyrosyl-[protein] + ATP = O-phospho-L-tyrosyl-[protein] + ADP + H(+)</text>
        <dbReference type="Rhea" id="RHEA:10596"/>
        <dbReference type="Rhea" id="RHEA-COMP:10136"/>
        <dbReference type="Rhea" id="RHEA-COMP:20101"/>
        <dbReference type="ChEBI" id="CHEBI:15378"/>
        <dbReference type="ChEBI" id="CHEBI:30616"/>
        <dbReference type="ChEBI" id="CHEBI:46858"/>
        <dbReference type="ChEBI" id="CHEBI:61978"/>
        <dbReference type="ChEBI" id="CHEBI:456216"/>
        <dbReference type="EC" id="2.7.10.1"/>
    </reaction>
</comment>
<keyword evidence="8" id="KW-0677">Repeat</keyword>
<evidence type="ECO:0000256" key="20">
    <source>
        <dbReference type="PROSITE-ProRule" id="PRU10141"/>
    </source>
</evidence>
<sequence>MGTQNSQDLPLPGFTVFSQLTALAGEACRVRVVQHIKRHNIVLKRELGEGAFGKVFLAECYNLYPDQDKILVAVKTLKDASDNARKDFHREAELLTNLQHEHIVKFYGVCVEGDPLIMVFEYMKHGDLNKFLRAHGPDAVLMAEGNPPRELTQSQMLHIAQQIAAGMVYLASQHFVHRDLATRNCLVGENLLVKIGDFGMSRDVYSTDYYRVSGAPIGETLGTRPTGSLRLVLMVACQQPDAVATALCNLWQEWVAAVPPSWGSWLKASTPLQLS</sequence>
<dbReference type="EMBL" id="JAGFMF010011802">
    <property type="protein sequence ID" value="KAG8512195.1"/>
    <property type="molecule type" value="Genomic_DNA"/>
</dbReference>
<dbReference type="AlphaFoldDB" id="A0A8J6DLK3"/>
<dbReference type="GO" id="GO:0099551">
    <property type="term" value="P:trans-synaptic signaling by neuropeptide, modulating synaptic transmission"/>
    <property type="evidence" value="ECO:0007669"/>
    <property type="project" value="TreeGrafter"/>
</dbReference>
<evidence type="ECO:0000256" key="9">
    <source>
        <dbReference type="ARBA" id="ARBA00022741"/>
    </source>
</evidence>
<keyword evidence="12 20" id="KW-0067">ATP-binding</keyword>
<keyword evidence="2" id="KW-0217">Developmental protein</keyword>
<dbReference type="GO" id="GO:0048403">
    <property type="term" value="F:brain-derived neurotrophic factor binding"/>
    <property type="evidence" value="ECO:0007669"/>
    <property type="project" value="TreeGrafter"/>
</dbReference>
<evidence type="ECO:0000256" key="16">
    <source>
        <dbReference type="ARBA" id="ARBA00023137"/>
    </source>
</evidence>
<dbReference type="InterPro" id="IPR020635">
    <property type="entry name" value="Tyr_kinase_cat_dom"/>
</dbReference>
<dbReference type="GO" id="GO:0060175">
    <property type="term" value="F:brain-derived neurotrophic factor receptor activity"/>
    <property type="evidence" value="ECO:0007669"/>
    <property type="project" value="TreeGrafter"/>
</dbReference>
<evidence type="ECO:0000256" key="4">
    <source>
        <dbReference type="ARBA" id="ARBA00022614"/>
    </source>
</evidence>
<keyword evidence="11" id="KW-0221">Differentiation</keyword>
<gene>
    <name evidence="23" type="ORF">J0S82_002343</name>
</gene>
<reference evidence="23" key="1">
    <citation type="journal article" date="2021" name="Evol. Appl.">
        <title>The genome of the Pyrenean desman and the effects of bottlenecks and inbreeding on the genomic landscape of an endangered species.</title>
        <authorList>
            <person name="Escoda L."/>
            <person name="Castresana J."/>
        </authorList>
    </citation>
    <scope>NUCLEOTIDE SEQUENCE</scope>
    <source>
        <strain evidence="23">IBE-C5619</strain>
    </source>
</reference>
<keyword evidence="14" id="KW-1133">Transmembrane helix</keyword>
<evidence type="ECO:0000256" key="3">
    <source>
        <dbReference type="ARBA" id="ARBA00022553"/>
    </source>
</evidence>
<feature type="binding site" evidence="20">
    <location>
        <position position="75"/>
    </location>
    <ligand>
        <name>ATP</name>
        <dbReference type="ChEBI" id="CHEBI:30616"/>
    </ligand>
</feature>
<dbReference type="InterPro" id="IPR017441">
    <property type="entry name" value="Protein_kinase_ATP_BS"/>
</dbReference>
<evidence type="ECO:0000256" key="8">
    <source>
        <dbReference type="ARBA" id="ARBA00022737"/>
    </source>
</evidence>
<dbReference type="Gene3D" id="3.30.200.20">
    <property type="entry name" value="Phosphorylase Kinase, domain 1"/>
    <property type="match status" value="1"/>
</dbReference>
<dbReference type="InterPro" id="IPR000719">
    <property type="entry name" value="Prot_kinase_dom"/>
</dbReference>
<dbReference type="GO" id="GO:1990416">
    <property type="term" value="P:cellular response to brain-derived neurotrophic factor stimulus"/>
    <property type="evidence" value="ECO:0007669"/>
    <property type="project" value="TreeGrafter"/>
</dbReference>
<evidence type="ECO:0000256" key="13">
    <source>
        <dbReference type="ARBA" id="ARBA00022902"/>
    </source>
</evidence>
<keyword evidence="16" id="KW-0829">Tyrosine-protein kinase</keyword>
<dbReference type="GO" id="GO:0030424">
    <property type="term" value="C:axon"/>
    <property type="evidence" value="ECO:0007669"/>
    <property type="project" value="TreeGrafter"/>
</dbReference>
<keyword evidence="18" id="KW-0325">Glycoprotein</keyword>
<name>A0A8J6DLK3_GALPY</name>
<dbReference type="SUPFAM" id="SSF56112">
    <property type="entry name" value="Protein kinase-like (PK-like)"/>
    <property type="match status" value="1"/>
</dbReference>
<evidence type="ECO:0000256" key="6">
    <source>
        <dbReference type="ARBA" id="ARBA00022692"/>
    </source>
</evidence>
<dbReference type="OrthoDB" id="10005095at2759"/>
<accession>A0A8J6DLK3</accession>
<keyword evidence="3 21" id="KW-0597">Phosphoprotein</keyword>
<proteinExistence type="inferred from homology"/>
<evidence type="ECO:0000313" key="24">
    <source>
        <dbReference type="Proteomes" id="UP000700334"/>
    </source>
</evidence>
<evidence type="ECO:0000256" key="12">
    <source>
        <dbReference type="ARBA" id="ARBA00022840"/>
    </source>
</evidence>
<keyword evidence="13" id="KW-0524">Neurogenesis</keyword>
<evidence type="ECO:0000256" key="15">
    <source>
        <dbReference type="ARBA" id="ARBA00023136"/>
    </source>
</evidence>
<feature type="domain" description="Protein kinase" evidence="22">
    <location>
        <begin position="41"/>
        <end position="275"/>
    </location>
</feature>
<dbReference type="GO" id="GO:0007399">
    <property type="term" value="P:nervous system development"/>
    <property type="evidence" value="ECO:0007669"/>
    <property type="project" value="UniProtKB-KW"/>
</dbReference>
<dbReference type="GO" id="GO:0005886">
    <property type="term" value="C:plasma membrane"/>
    <property type="evidence" value="ECO:0007669"/>
    <property type="project" value="TreeGrafter"/>
</dbReference>